<dbReference type="Pfam" id="PF18046">
    <property type="entry name" value="FKBP26_C"/>
    <property type="match status" value="1"/>
</dbReference>
<dbReference type="InterPro" id="IPR048261">
    <property type="entry name" value="SlpA/SlyD-like_ins_sf"/>
</dbReference>
<dbReference type="OrthoDB" id="8615at2157"/>
<evidence type="ECO:0000259" key="11">
    <source>
        <dbReference type="PROSITE" id="PS50059"/>
    </source>
</evidence>
<evidence type="ECO:0000256" key="5">
    <source>
        <dbReference type="ARBA" id="ARBA00023110"/>
    </source>
</evidence>
<dbReference type="Gene3D" id="3.30.70.2210">
    <property type="match status" value="1"/>
</dbReference>
<dbReference type="Pfam" id="PF22199">
    <property type="entry name" value="FKBP26_IF"/>
    <property type="match status" value="1"/>
</dbReference>
<gene>
    <name evidence="12" type="ordered locus">Igni_0058</name>
</gene>
<evidence type="ECO:0000256" key="2">
    <source>
        <dbReference type="ARBA" id="ARBA00004496"/>
    </source>
</evidence>
<comment type="catalytic activity">
    <reaction evidence="1 8 9">
        <text>[protein]-peptidylproline (omega=180) = [protein]-peptidylproline (omega=0)</text>
        <dbReference type="Rhea" id="RHEA:16237"/>
        <dbReference type="Rhea" id="RHEA-COMP:10747"/>
        <dbReference type="Rhea" id="RHEA-COMP:10748"/>
        <dbReference type="ChEBI" id="CHEBI:83833"/>
        <dbReference type="ChEBI" id="CHEBI:83834"/>
        <dbReference type="EC" id="5.2.1.8"/>
    </reaction>
</comment>
<keyword evidence="7 8" id="KW-0413">Isomerase</keyword>
<dbReference type="Pfam" id="PF00254">
    <property type="entry name" value="FKBP_C"/>
    <property type="match status" value="1"/>
</dbReference>
<dbReference type="STRING" id="453591.Igni_0058"/>
<dbReference type="RefSeq" id="WP_011998094.1">
    <property type="nucleotide sequence ID" value="NC_009776.1"/>
</dbReference>
<organism evidence="12 13">
    <name type="scientific">Ignicoccus hospitalis (strain KIN4/I / DSM 18386 / JCM 14125)</name>
    <dbReference type="NCBI Taxonomy" id="453591"/>
    <lineage>
        <taxon>Archaea</taxon>
        <taxon>Thermoproteota</taxon>
        <taxon>Thermoprotei</taxon>
        <taxon>Desulfurococcales</taxon>
        <taxon>Desulfurococcaceae</taxon>
        <taxon>Ignicoccus</taxon>
    </lineage>
</organism>
<dbReference type="GO" id="GO:0005737">
    <property type="term" value="C:cytoplasm"/>
    <property type="evidence" value="ECO:0007669"/>
    <property type="project" value="UniProtKB-SubCell"/>
</dbReference>
<dbReference type="HOGENOM" id="CLU_073526_1_0_2"/>
<evidence type="ECO:0000256" key="7">
    <source>
        <dbReference type="ARBA" id="ARBA00023235"/>
    </source>
</evidence>
<dbReference type="Gene3D" id="3.10.50.40">
    <property type="match status" value="1"/>
</dbReference>
<sequence>MTLNKGDIVVLDYTLRLADTGEVITTTSEEEAKKAGIYKEGEKYEPVIVVVGEGSLLPGLEEAVVEMKEGEEKEIEIPPSKAYGERDPAKVKVYSLREFKKAGVKNVYPGMVVRIGNELGIVRSVDGGRVRVDFNNPYAGKTIKARVKVIKIVKEPKDKVEYLIKRRLPEAEMKYEDGAVTITLPLKYILADNIQAVKVVLADEIFKWVPEVKEVKFVEPIKRPEGEPEGEQESEGTQS</sequence>
<dbReference type="EC" id="5.2.1.8" evidence="9"/>
<evidence type="ECO:0000313" key="12">
    <source>
        <dbReference type="EMBL" id="ABU81242.1"/>
    </source>
</evidence>
<dbReference type="GO" id="GO:0042026">
    <property type="term" value="P:protein refolding"/>
    <property type="evidence" value="ECO:0007669"/>
    <property type="project" value="UniProtKB-ARBA"/>
</dbReference>
<dbReference type="PhylomeDB" id="A8A8J0"/>
<dbReference type="PANTHER" id="PTHR47861">
    <property type="entry name" value="FKBP-TYPE PEPTIDYL-PROLYL CIS-TRANS ISOMERASE SLYD"/>
    <property type="match status" value="1"/>
</dbReference>
<reference evidence="12 13" key="1">
    <citation type="journal article" date="2008" name="Genome Biol.">
        <title>A genomic analysis of the archaeal system Ignicoccus hospitalis-Nanoarchaeum equitans.</title>
        <authorList>
            <person name="Podar M."/>
            <person name="Anderson I."/>
            <person name="Makarova K.S."/>
            <person name="Elkins J.G."/>
            <person name="Ivanova N."/>
            <person name="Wall M.A."/>
            <person name="Lykidis A."/>
            <person name="Mavromatis K."/>
            <person name="Sun H."/>
            <person name="Hudson M.E."/>
            <person name="Chen W."/>
            <person name="Deciu C."/>
            <person name="Hutchison D."/>
            <person name="Eads J.R."/>
            <person name="Anderson A."/>
            <person name="Fernandes F."/>
            <person name="Szeto E."/>
            <person name="Lapidus A."/>
            <person name="Kyrpides N.C."/>
            <person name="Saier M.H.Jr."/>
            <person name="Richardson P.M."/>
            <person name="Rachel R."/>
            <person name="Huber H."/>
            <person name="Eisen J.A."/>
            <person name="Koonin E.V."/>
            <person name="Keller M."/>
            <person name="Stetter K.O."/>
        </authorList>
    </citation>
    <scope>NUCLEOTIDE SEQUENCE [LARGE SCALE GENOMIC DNA]</scope>
    <source>
        <strain evidence="13">KIN4/I / DSM 18386 / JCM 14125</strain>
    </source>
</reference>
<feature type="compositionally biased region" description="Acidic residues" evidence="10">
    <location>
        <begin position="227"/>
        <end position="239"/>
    </location>
</feature>
<dbReference type="InterPro" id="IPR040825">
    <property type="entry name" value="FKBP26_C"/>
</dbReference>
<evidence type="ECO:0000256" key="8">
    <source>
        <dbReference type="PROSITE-ProRule" id="PRU00277"/>
    </source>
</evidence>
<feature type="domain" description="PPIase FKBP-type" evidence="11">
    <location>
        <begin position="6"/>
        <end position="86"/>
    </location>
</feature>
<proteinExistence type="inferred from homology"/>
<feature type="region of interest" description="Disordered" evidence="10">
    <location>
        <begin position="220"/>
        <end position="239"/>
    </location>
</feature>
<evidence type="ECO:0000256" key="4">
    <source>
        <dbReference type="ARBA" id="ARBA00022490"/>
    </source>
</evidence>
<keyword evidence="4" id="KW-0963">Cytoplasm</keyword>
<accession>A8A8J0</accession>
<keyword evidence="13" id="KW-1185">Reference proteome</keyword>
<evidence type="ECO:0000256" key="10">
    <source>
        <dbReference type="SAM" id="MobiDB-lite"/>
    </source>
</evidence>
<dbReference type="eggNOG" id="arCOG00980">
    <property type="taxonomic scope" value="Archaea"/>
</dbReference>
<dbReference type="InterPro" id="IPR046357">
    <property type="entry name" value="PPIase_dom_sf"/>
</dbReference>
<dbReference type="SUPFAM" id="SSF54534">
    <property type="entry name" value="FKBP-like"/>
    <property type="match status" value="1"/>
</dbReference>
<keyword evidence="5 8" id="KW-0697">Rotamase</keyword>
<evidence type="ECO:0000256" key="3">
    <source>
        <dbReference type="ARBA" id="ARBA00006577"/>
    </source>
</evidence>
<dbReference type="PANTHER" id="PTHR47861:SF3">
    <property type="entry name" value="FKBP-TYPE PEPTIDYL-PROLYL CIS-TRANS ISOMERASE SLYD"/>
    <property type="match status" value="1"/>
</dbReference>
<dbReference type="Proteomes" id="UP000000262">
    <property type="component" value="Chromosome"/>
</dbReference>
<comment type="subcellular location">
    <subcellularLocation>
        <location evidence="2">Cytoplasm</location>
    </subcellularLocation>
</comment>
<dbReference type="KEGG" id="iho:Igni_0058"/>
<dbReference type="EMBL" id="CP000816">
    <property type="protein sequence ID" value="ABU81242.1"/>
    <property type="molecule type" value="Genomic_DNA"/>
</dbReference>
<dbReference type="GO" id="GO:0003755">
    <property type="term" value="F:peptidyl-prolyl cis-trans isomerase activity"/>
    <property type="evidence" value="ECO:0007669"/>
    <property type="project" value="UniProtKB-UniRule"/>
</dbReference>
<comment type="similarity">
    <text evidence="3 9">Belongs to the FKBP-type PPIase family.</text>
</comment>
<dbReference type="InterPro" id="IPR001179">
    <property type="entry name" value="PPIase_FKBP_dom"/>
</dbReference>
<dbReference type="InterPro" id="IPR054016">
    <property type="entry name" value="FKBP26_IF"/>
</dbReference>
<evidence type="ECO:0000256" key="9">
    <source>
        <dbReference type="RuleBase" id="RU003915"/>
    </source>
</evidence>
<dbReference type="AlphaFoldDB" id="A8A8J0"/>
<evidence type="ECO:0000256" key="1">
    <source>
        <dbReference type="ARBA" id="ARBA00000971"/>
    </source>
</evidence>
<keyword evidence="6" id="KW-0143">Chaperone</keyword>
<dbReference type="PROSITE" id="PS50059">
    <property type="entry name" value="FKBP_PPIASE"/>
    <property type="match status" value="1"/>
</dbReference>
<dbReference type="Gene3D" id="2.40.10.330">
    <property type="match status" value="1"/>
</dbReference>
<name>A8A8J0_IGNH4</name>
<protein>
    <recommendedName>
        <fullName evidence="9">Peptidyl-prolyl cis-trans isomerase</fullName>
        <ecNumber evidence="9">5.2.1.8</ecNumber>
    </recommendedName>
</protein>
<evidence type="ECO:0000313" key="13">
    <source>
        <dbReference type="Proteomes" id="UP000000262"/>
    </source>
</evidence>
<dbReference type="GeneID" id="5561788"/>
<evidence type="ECO:0000256" key="6">
    <source>
        <dbReference type="ARBA" id="ARBA00023186"/>
    </source>
</evidence>